<evidence type="ECO:0000313" key="1">
    <source>
        <dbReference type="EMBL" id="CAD2214911.1"/>
    </source>
</evidence>
<reference evidence="1 2" key="1">
    <citation type="submission" date="2020-08" db="EMBL/GenBank/DDBJ databases">
        <authorList>
            <person name="Newling K."/>
            <person name="Davey J."/>
            <person name="Forrester S."/>
        </authorList>
    </citation>
    <scope>NUCLEOTIDE SEQUENCE [LARGE SCALE GENOMIC DNA]</scope>
    <source>
        <strain evidence="2">Crithidia deanei Carvalho (ATCC PRA-265)</strain>
    </source>
</reference>
<protein>
    <submittedName>
        <fullName evidence="1">Uncharacterized protein</fullName>
    </submittedName>
</protein>
<dbReference type="Proteomes" id="UP000515908">
    <property type="component" value="Chromosome 04"/>
</dbReference>
<accession>A0A7G2C795</accession>
<evidence type="ECO:0000313" key="2">
    <source>
        <dbReference type="Proteomes" id="UP000515908"/>
    </source>
</evidence>
<dbReference type="EMBL" id="LR877148">
    <property type="protein sequence ID" value="CAD2214911.1"/>
    <property type="molecule type" value="Genomic_DNA"/>
</dbReference>
<gene>
    <name evidence="1" type="ORF">ADEAN_000236400</name>
</gene>
<proteinExistence type="predicted"/>
<keyword evidence="2" id="KW-1185">Reference proteome</keyword>
<dbReference type="AlphaFoldDB" id="A0A7G2C795"/>
<dbReference type="OrthoDB" id="270783at2759"/>
<dbReference type="VEuPathDB" id="TriTrypDB:ADEAN_000236400"/>
<name>A0A7G2C795_9TRYP</name>
<sequence>MEEYTEEKKARRHGWQTSTALEGHQVNKFIAEEKGEDYVALNKTKLGIMNEANYVPPVERVKELNETMRTQKQMKRDATLEKDVTLFQTQPNAPTTFTMRNKDQWKDMDPVEVARAQVEMKETLQANPYTQYSKYTETRNEGKK</sequence>
<organism evidence="1 2">
    <name type="scientific">Angomonas deanei</name>
    <dbReference type="NCBI Taxonomy" id="59799"/>
    <lineage>
        <taxon>Eukaryota</taxon>
        <taxon>Discoba</taxon>
        <taxon>Euglenozoa</taxon>
        <taxon>Kinetoplastea</taxon>
        <taxon>Metakinetoplastina</taxon>
        <taxon>Trypanosomatida</taxon>
        <taxon>Trypanosomatidae</taxon>
        <taxon>Strigomonadinae</taxon>
        <taxon>Angomonas</taxon>
    </lineage>
</organism>